<dbReference type="Gene3D" id="3.40.720.10">
    <property type="entry name" value="Alkaline Phosphatase, subunit A"/>
    <property type="match status" value="1"/>
</dbReference>
<dbReference type="InterPro" id="IPR052701">
    <property type="entry name" value="GAG_Ulvan_Degrading_Sulfatases"/>
</dbReference>
<keyword evidence="5" id="KW-1185">Reference proteome</keyword>
<feature type="domain" description="Sulfatase N-terminal" evidence="3">
    <location>
        <begin position="10"/>
        <end position="170"/>
    </location>
</feature>
<dbReference type="PANTHER" id="PTHR43751">
    <property type="entry name" value="SULFATASE"/>
    <property type="match status" value="1"/>
</dbReference>
<dbReference type="Proteomes" id="UP001152795">
    <property type="component" value="Unassembled WGS sequence"/>
</dbReference>
<dbReference type="AlphaFoldDB" id="A0A7D9LHU4"/>
<comment type="similarity">
    <text evidence="2">Belongs to the sulfatase family.</text>
</comment>
<dbReference type="InterPro" id="IPR017850">
    <property type="entry name" value="Alkaline_phosphatase_core_sf"/>
</dbReference>
<comment type="caution">
    <text evidence="4">The sequence shown here is derived from an EMBL/GenBank/DDBJ whole genome shotgun (WGS) entry which is preliminary data.</text>
</comment>
<protein>
    <submittedName>
        <fullName evidence="4">DUF3413 domain-containing</fullName>
    </submittedName>
</protein>
<reference evidence="4" key="1">
    <citation type="submission" date="2020-04" db="EMBL/GenBank/DDBJ databases">
        <authorList>
            <person name="Alioto T."/>
            <person name="Alioto T."/>
            <person name="Gomez Garrido J."/>
        </authorList>
    </citation>
    <scope>NUCLEOTIDE SEQUENCE</scope>
    <source>
        <strain evidence="4">A484AB</strain>
    </source>
</reference>
<dbReference type="PANTHER" id="PTHR43751:SF3">
    <property type="entry name" value="SULFATASE N-TERMINAL DOMAIN-CONTAINING PROTEIN"/>
    <property type="match status" value="1"/>
</dbReference>
<comment type="cofactor">
    <cofactor evidence="1">
        <name>Ca(2+)</name>
        <dbReference type="ChEBI" id="CHEBI:29108"/>
    </cofactor>
</comment>
<sequence>GSNGNTPAIRDQQATEDWLNWYANKPQDQPSFSFVFYDAVYGYDFTAEFNQEFSPTAGRIKYAKMADEYGADMEKLYDSSVQYVDSLAGKILDKLEQSSQLENTMVIITGDHGHELNDNGQDFWGHNSNLANSQIKVPFIIIDKNFNQQKPEKICRNLTSHYDLVPTIMKNLLGTTNGASDYSCGVDLFSDFSYRKWVLSSAKKKYLDYFGVIQQDYTIKLLPSGFYQFLDNRNSPIAETEEINYEQINQAFEMVEKFTH</sequence>
<accession>A0A7D9LHU4</accession>
<evidence type="ECO:0000313" key="4">
    <source>
        <dbReference type="EMBL" id="CAB4034925.1"/>
    </source>
</evidence>
<evidence type="ECO:0000259" key="3">
    <source>
        <dbReference type="Pfam" id="PF00884"/>
    </source>
</evidence>
<dbReference type="Pfam" id="PF00884">
    <property type="entry name" value="Sulfatase"/>
    <property type="match status" value="1"/>
</dbReference>
<evidence type="ECO:0000256" key="1">
    <source>
        <dbReference type="ARBA" id="ARBA00001913"/>
    </source>
</evidence>
<gene>
    <name evidence="4" type="ORF">PACLA_8A015355</name>
</gene>
<dbReference type="EMBL" id="CACRXK020020543">
    <property type="protein sequence ID" value="CAB4034925.1"/>
    <property type="molecule type" value="Genomic_DNA"/>
</dbReference>
<dbReference type="SUPFAM" id="SSF53649">
    <property type="entry name" value="Alkaline phosphatase-like"/>
    <property type="match status" value="1"/>
</dbReference>
<organism evidence="4 5">
    <name type="scientific">Paramuricea clavata</name>
    <name type="common">Red gorgonian</name>
    <name type="synonym">Violescent sea-whip</name>
    <dbReference type="NCBI Taxonomy" id="317549"/>
    <lineage>
        <taxon>Eukaryota</taxon>
        <taxon>Metazoa</taxon>
        <taxon>Cnidaria</taxon>
        <taxon>Anthozoa</taxon>
        <taxon>Octocorallia</taxon>
        <taxon>Malacalcyonacea</taxon>
        <taxon>Plexauridae</taxon>
        <taxon>Paramuricea</taxon>
    </lineage>
</organism>
<dbReference type="OrthoDB" id="96314at2759"/>
<evidence type="ECO:0000313" key="5">
    <source>
        <dbReference type="Proteomes" id="UP001152795"/>
    </source>
</evidence>
<dbReference type="InterPro" id="IPR000917">
    <property type="entry name" value="Sulfatase_N"/>
</dbReference>
<feature type="non-terminal residue" evidence="4">
    <location>
        <position position="1"/>
    </location>
</feature>
<proteinExistence type="inferred from homology"/>
<evidence type="ECO:0000256" key="2">
    <source>
        <dbReference type="ARBA" id="ARBA00008779"/>
    </source>
</evidence>
<name>A0A7D9LHU4_PARCT</name>